<organism evidence="2">
    <name type="scientific">marine sediment metagenome</name>
    <dbReference type="NCBI Taxonomy" id="412755"/>
    <lineage>
        <taxon>unclassified sequences</taxon>
        <taxon>metagenomes</taxon>
        <taxon>ecological metagenomes</taxon>
    </lineage>
</organism>
<keyword evidence="1" id="KW-0472">Membrane</keyword>
<accession>A0A0F9QMR1</accession>
<sequence>MTEENKTKKRITILLIVGIGYLVPWTIMVVMNAGSESTFGPEVVPVFGLPGTMHMLFALVISPLICIIVVMIIPVLIAPVFLRLKKMMLRKYENTFIQLEEDPIDLKKFFKRSVYVFLLTFGLIATLLNYGVFTAESFVNPTRLQEMQVGDESILYNLLTIFGLVGAVLPIVIGLWSIGWIIEDSGLMHYKLSKESSFSYFEIEPVHIRYNAIVKGYAGITGILFLINAAQYWSQFFDDIVGYINFGLLVFYLFPIMMMIMPAYVLYWKFCRPYMTKKLIKNLKESELLLEMKFKS</sequence>
<feature type="transmembrane region" description="Helical" evidence="1">
    <location>
        <begin position="12"/>
        <end position="35"/>
    </location>
</feature>
<dbReference type="EMBL" id="LAZR01004667">
    <property type="protein sequence ID" value="KKN06618.1"/>
    <property type="molecule type" value="Genomic_DNA"/>
</dbReference>
<feature type="transmembrane region" description="Helical" evidence="1">
    <location>
        <begin position="240"/>
        <end position="268"/>
    </location>
</feature>
<protein>
    <submittedName>
        <fullName evidence="2">Uncharacterized protein</fullName>
    </submittedName>
</protein>
<proteinExistence type="predicted"/>
<feature type="transmembrane region" description="Helical" evidence="1">
    <location>
        <begin position="114"/>
        <end position="133"/>
    </location>
</feature>
<evidence type="ECO:0000256" key="1">
    <source>
        <dbReference type="SAM" id="Phobius"/>
    </source>
</evidence>
<dbReference type="AlphaFoldDB" id="A0A0F9QMR1"/>
<reference evidence="2" key="1">
    <citation type="journal article" date="2015" name="Nature">
        <title>Complex archaea that bridge the gap between prokaryotes and eukaryotes.</title>
        <authorList>
            <person name="Spang A."/>
            <person name="Saw J.H."/>
            <person name="Jorgensen S.L."/>
            <person name="Zaremba-Niedzwiedzka K."/>
            <person name="Martijn J."/>
            <person name="Lind A.E."/>
            <person name="van Eijk R."/>
            <person name="Schleper C."/>
            <person name="Guy L."/>
            <person name="Ettema T.J."/>
        </authorList>
    </citation>
    <scope>NUCLEOTIDE SEQUENCE</scope>
</reference>
<evidence type="ECO:0000313" key="2">
    <source>
        <dbReference type="EMBL" id="KKN06618.1"/>
    </source>
</evidence>
<feature type="transmembrane region" description="Helical" evidence="1">
    <location>
        <begin position="55"/>
        <end position="82"/>
    </location>
</feature>
<feature type="transmembrane region" description="Helical" evidence="1">
    <location>
        <begin position="216"/>
        <end position="234"/>
    </location>
</feature>
<keyword evidence="1" id="KW-1133">Transmembrane helix</keyword>
<feature type="transmembrane region" description="Helical" evidence="1">
    <location>
        <begin position="153"/>
        <end position="182"/>
    </location>
</feature>
<keyword evidence="1" id="KW-0812">Transmembrane</keyword>
<name>A0A0F9QMR1_9ZZZZ</name>
<gene>
    <name evidence="2" type="ORF">LCGC14_1075360</name>
</gene>
<comment type="caution">
    <text evidence="2">The sequence shown here is derived from an EMBL/GenBank/DDBJ whole genome shotgun (WGS) entry which is preliminary data.</text>
</comment>